<evidence type="ECO:0000259" key="1">
    <source>
        <dbReference type="Pfam" id="PF07589"/>
    </source>
</evidence>
<dbReference type="Pfam" id="PF07589">
    <property type="entry name" value="PEP-CTERM"/>
    <property type="match status" value="1"/>
</dbReference>
<dbReference type="AlphaFoldDB" id="A0A0B5BCP6"/>
<name>A0A0B5BCP6_9BACT</name>
<evidence type="ECO:0000313" key="2">
    <source>
        <dbReference type="EMBL" id="AJE02844.1"/>
    </source>
</evidence>
<keyword evidence="3" id="KW-1185">Reference proteome</keyword>
<protein>
    <recommendedName>
        <fullName evidence="1">Ice-binding protein C-terminal domain-containing protein</fullName>
    </recommendedName>
</protein>
<reference evidence="2 3" key="1">
    <citation type="journal article" date="2015" name="Genome Announc.">
        <title>Complete Genome of Geobacter pickeringii G13T, a Metal-Reducing Isolate from Sedimentary Kaolin Deposits.</title>
        <authorList>
            <person name="Badalamenti J.P."/>
            <person name="Bond D.R."/>
        </authorList>
    </citation>
    <scope>NUCLEOTIDE SEQUENCE [LARGE SCALE GENOMIC DNA]</scope>
    <source>
        <strain evidence="2 3">G13</strain>
    </source>
</reference>
<organism evidence="2 3">
    <name type="scientific">Geobacter pickeringii</name>
    <dbReference type="NCBI Taxonomy" id="345632"/>
    <lineage>
        <taxon>Bacteria</taxon>
        <taxon>Pseudomonadati</taxon>
        <taxon>Thermodesulfobacteriota</taxon>
        <taxon>Desulfuromonadia</taxon>
        <taxon>Geobacterales</taxon>
        <taxon>Geobacteraceae</taxon>
        <taxon>Geobacter</taxon>
    </lineage>
</organism>
<sequence length="210" mass="21834">MAVAVATCLIPSQGNALIVTFSDRPTWEAVVGNFADVDLAGQVANRATLSAGSPISLPGPPAGRTLSFDKALEGRQVPTSWATWSGGETPRILYTNGAKSVTGTFAGPVYGFGLEMEPEPFNIFLMMLRTDGTALYQKVSGIGGAKFFGIDSDVAISSVLLSSKVDFSFGRMVVDVTPNAAPVPEPGTVVLLGVGLLGLAGYGYARKRNS</sequence>
<proteinExistence type="predicted"/>
<gene>
    <name evidence="2" type="ORF">GPICK_05215</name>
</gene>
<dbReference type="InterPro" id="IPR013424">
    <property type="entry name" value="Ice-binding_C"/>
</dbReference>
<dbReference type="Proteomes" id="UP000057609">
    <property type="component" value="Chromosome"/>
</dbReference>
<dbReference type="NCBIfam" id="TIGR02595">
    <property type="entry name" value="PEP_CTERM"/>
    <property type="match status" value="1"/>
</dbReference>
<evidence type="ECO:0000313" key="3">
    <source>
        <dbReference type="Proteomes" id="UP000057609"/>
    </source>
</evidence>
<dbReference type="EMBL" id="CP009788">
    <property type="protein sequence ID" value="AJE02844.1"/>
    <property type="molecule type" value="Genomic_DNA"/>
</dbReference>
<dbReference type="HOGENOM" id="CLU_1260774_0_0_7"/>
<feature type="domain" description="Ice-binding protein C-terminal" evidence="1">
    <location>
        <begin position="182"/>
        <end position="201"/>
    </location>
</feature>
<accession>A0A0B5BCP6</accession>
<dbReference type="KEGG" id="gpi:GPICK_05215"/>